<evidence type="ECO:0000256" key="3">
    <source>
        <dbReference type="ARBA" id="ARBA00022777"/>
    </source>
</evidence>
<dbReference type="Gene3D" id="3.30.200.20">
    <property type="entry name" value="Phosphorylase Kinase, domain 1"/>
    <property type="match status" value="1"/>
</dbReference>
<evidence type="ECO:0000256" key="6">
    <source>
        <dbReference type="SAM" id="MobiDB-lite"/>
    </source>
</evidence>
<keyword evidence="4 5" id="KW-0067">ATP-binding</keyword>
<comment type="caution">
    <text evidence="8">The sequence shown here is derived from an EMBL/GenBank/DDBJ whole genome shotgun (WGS) entry which is preliminary data.</text>
</comment>
<dbReference type="EMBL" id="MAXA01000102">
    <property type="protein sequence ID" value="OHV38536.1"/>
    <property type="molecule type" value="Genomic_DNA"/>
</dbReference>
<dbReference type="InterPro" id="IPR017441">
    <property type="entry name" value="Protein_kinase_ATP_BS"/>
</dbReference>
<gene>
    <name evidence="8" type="ORF">BBK14_13885</name>
</gene>
<evidence type="ECO:0000256" key="2">
    <source>
        <dbReference type="ARBA" id="ARBA00022741"/>
    </source>
</evidence>
<feature type="region of interest" description="Disordered" evidence="6">
    <location>
        <begin position="1"/>
        <end position="23"/>
    </location>
</feature>
<dbReference type="PROSITE" id="PS00108">
    <property type="entry name" value="PROTEIN_KINASE_ST"/>
    <property type="match status" value="1"/>
</dbReference>
<sequence>MAGGYHRRPGGRPGAVDTEPRRKGHRMLEPLIDSDPRAIGPYRLSGRLGTGGMGAVYLGFDPARRPAAVKVVRPDLLGDAEFRGRFRQEVAAARRVRGSFVAAVLDADVDAPTPWMATEYVDGVSLQAAVSRRGHLDGPMLAGLAAGLANALVAVHAAGLVHRDLKPSNVLLAWDGPKIIDFGIARSLDATSHTTAGGVLGTVAWMAPEQLRGERVGPPGDIFAWALCVVFAARGRHPFPADAPAVSAMRVLADDPDLTGVPDHLLPLLARALAKDPGLRPTATQVVSSLAGVVVASLDEADAAVRGLIGTGWVPPTPPGAGPPPDVSDVQTAAARAGSVAPAGSVVAPGIGTVADRTLRARRRGSGGTGGGRSGLLTGLAAAGLALAVLAVTLAVTGVGWDRSAGSGDRSDQDARMRVGALKDMVPPVPADKGARASRPGFPAADPAKPGATQTASGSPGVAPGSNPPGPSTGTPGVPPSAAPAPAPSQTPQLPPATPLYRYYNGQDHASLTSAAPAAGFHLEHVLGKLFTSGDAPGTVPVYTCLNGAESFTSLASSCESRTPVGVLGWIYAAKPAEPATQAVYRCRIGEDHFESLQADCEGQTAEGLIGYAPP</sequence>
<dbReference type="GO" id="GO:0004674">
    <property type="term" value="F:protein serine/threonine kinase activity"/>
    <property type="evidence" value="ECO:0007669"/>
    <property type="project" value="TreeGrafter"/>
</dbReference>
<dbReference type="PANTHER" id="PTHR43289:SF34">
    <property type="entry name" value="SERINE_THREONINE-PROTEIN KINASE YBDM-RELATED"/>
    <property type="match status" value="1"/>
</dbReference>
<protein>
    <recommendedName>
        <fullName evidence="7">Protein kinase domain-containing protein</fullName>
    </recommendedName>
</protein>
<dbReference type="InterPro" id="IPR008271">
    <property type="entry name" value="Ser/Thr_kinase_AS"/>
</dbReference>
<dbReference type="CDD" id="cd14014">
    <property type="entry name" value="STKc_PknB_like"/>
    <property type="match status" value="1"/>
</dbReference>
<keyword evidence="3" id="KW-0418">Kinase</keyword>
<evidence type="ECO:0000313" key="9">
    <source>
        <dbReference type="Proteomes" id="UP000179769"/>
    </source>
</evidence>
<keyword evidence="9" id="KW-1185">Reference proteome</keyword>
<evidence type="ECO:0000313" key="8">
    <source>
        <dbReference type="EMBL" id="OHV38536.1"/>
    </source>
</evidence>
<evidence type="ECO:0000259" key="7">
    <source>
        <dbReference type="PROSITE" id="PS50011"/>
    </source>
</evidence>
<dbReference type="InterPro" id="IPR011009">
    <property type="entry name" value="Kinase-like_dom_sf"/>
</dbReference>
<accession>A0A1S1QY41</accession>
<feature type="compositionally biased region" description="Basic residues" evidence="6">
    <location>
        <begin position="1"/>
        <end position="10"/>
    </location>
</feature>
<evidence type="ECO:0000256" key="1">
    <source>
        <dbReference type="ARBA" id="ARBA00022679"/>
    </source>
</evidence>
<dbReference type="PROSITE" id="PS50011">
    <property type="entry name" value="PROTEIN_KINASE_DOM"/>
    <property type="match status" value="1"/>
</dbReference>
<organism evidence="8 9">
    <name type="scientific">Parafrankia soli</name>
    <dbReference type="NCBI Taxonomy" id="2599596"/>
    <lineage>
        <taxon>Bacteria</taxon>
        <taxon>Bacillati</taxon>
        <taxon>Actinomycetota</taxon>
        <taxon>Actinomycetes</taxon>
        <taxon>Frankiales</taxon>
        <taxon>Frankiaceae</taxon>
        <taxon>Parafrankia</taxon>
    </lineage>
</organism>
<keyword evidence="1" id="KW-0808">Transferase</keyword>
<evidence type="ECO:0000256" key="4">
    <source>
        <dbReference type="ARBA" id="ARBA00022840"/>
    </source>
</evidence>
<dbReference type="GO" id="GO:0005524">
    <property type="term" value="F:ATP binding"/>
    <property type="evidence" value="ECO:0007669"/>
    <property type="project" value="UniProtKB-UniRule"/>
</dbReference>
<dbReference type="SMART" id="SM00220">
    <property type="entry name" value="S_TKc"/>
    <property type="match status" value="1"/>
</dbReference>
<evidence type="ECO:0000256" key="5">
    <source>
        <dbReference type="PROSITE-ProRule" id="PRU10141"/>
    </source>
</evidence>
<reference evidence="9" key="1">
    <citation type="submission" date="2016-07" db="EMBL/GenBank/DDBJ databases">
        <title>Frankia sp. NRRL B-16219 Genome sequencing.</title>
        <authorList>
            <person name="Ghodhbane-Gtari F."/>
            <person name="Swanson E."/>
            <person name="Gueddou A."/>
            <person name="Louati M."/>
            <person name="Nouioui I."/>
            <person name="Hezbri K."/>
            <person name="Abebe-Akele F."/>
            <person name="Simpson S."/>
            <person name="Morris K."/>
            <person name="Thomas K."/>
            <person name="Gtari M."/>
            <person name="Tisa L.S."/>
        </authorList>
    </citation>
    <scope>NUCLEOTIDE SEQUENCE [LARGE SCALE GENOMIC DNA]</scope>
    <source>
        <strain evidence="9">NRRL B-16219</strain>
    </source>
</reference>
<proteinExistence type="predicted"/>
<feature type="binding site" evidence="5">
    <location>
        <position position="70"/>
    </location>
    <ligand>
        <name>ATP</name>
        <dbReference type="ChEBI" id="CHEBI:30616"/>
    </ligand>
</feature>
<dbReference type="InterPro" id="IPR000719">
    <property type="entry name" value="Prot_kinase_dom"/>
</dbReference>
<dbReference type="Gene3D" id="1.10.510.10">
    <property type="entry name" value="Transferase(Phosphotransferase) domain 1"/>
    <property type="match status" value="1"/>
</dbReference>
<dbReference type="PROSITE" id="PS00107">
    <property type="entry name" value="PROTEIN_KINASE_ATP"/>
    <property type="match status" value="1"/>
</dbReference>
<feature type="domain" description="Protein kinase" evidence="7">
    <location>
        <begin position="42"/>
        <end position="293"/>
    </location>
</feature>
<dbReference type="PANTHER" id="PTHR43289">
    <property type="entry name" value="MITOGEN-ACTIVATED PROTEIN KINASE KINASE KINASE 20-RELATED"/>
    <property type="match status" value="1"/>
</dbReference>
<dbReference type="SUPFAM" id="SSF56112">
    <property type="entry name" value="Protein kinase-like (PK-like)"/>
    <property type="match status" value="1"/>
</dbReference>
<dbReference type="Pfam" id="PF00069">
    <property type="entry name" value="Pkinase"/>
    <property type="match status" value="1"/>
</dbReference>
<keyword evidence="2 5" id="KW-0547">Nucleotide-binding</keyword>
<dbReference type="AlphaFoldDB" id="A0A1S1QY41"/>
<name>A0A1S1QY41_9ACTN</name>
<feature type="region of interest" description="Disordered" evidence="6">
    <location>
        <begin position="423"/>
        <end position="502"/>
    </location>
</feature>
<feature type="compositionally biased region" description="Pro residues" evidence="6">
    <location>
        <begin position="466"/>
        <end position="498"/>
    </location>
</feature>
<dbReference type="Proteomes" id="UP000179769">
    <property type="component" value="Unassembled WGS sequence"/>
</dbReference>